<evidence type="ECO:0000313" key="3">
    <source>
        <dbReference type="Proteomes" id="UP000280197"/>
    </source>
</evidence>
<evidence type="ECO:0000256" key="1">
    <source>
        <dbReference type="SAM" id="SignalP"/>
    </source>
</evidence>
<proteinExistence type="predicted"/>
<evidence type="ECO:0008006" key="4">
    <source>
        <dbReference type="Google" id="ProtNLM"/>
    </source>
</evidence>
<dbReference type="KEGG" id="saqu:EJC51_22800"/>
<dbReference type="Proteomes" id="UP000280197">
    <property type="component" value="Chromosome"/>
</dbReference>
<protein>
    <recommendedName>
        <fullName evidence="4">Chaplin</fullName>
    </recommendedName>
</protein>
<keyword evidence="1" id="KW-0732">Signal</keyword>
<dbReference type="RefSeq" id="WP_126272800.1">
    <property type="nucleotide sequence ID" value="NZ_CP034463.1"/>
</dbReference>
<gene>
    <name evidence="2" type="ORF">EJC51_22800</name>
</gene>
<dbReference type="AlphaFoldDB" id="A0A3Q9C054"/>
<feature type="signal peptide" evidence="1">
    <location>
        <begin position="1"/>
        <end position="34"/>
    </location>
</feature>
<sequence length="74" mass="7281">MTPAAAGRSPTMKNMLMAAALASSAVVLATPAHADPHDGNHWGSAAPVVCTAEHAVTPVLGDLASAPTHACPEG</sequence>
<organism evidence="2 3">
    <name type="scientific">Streptomyces aquilus</name>
    <dbReference type="NCBI Taxonomy" id="2548456"/>
    <lineage>
        <taxon>Bacteria</taxon>
        <taxon>Bacillati</taxon>
        <taxon>Actinomycetota</taxon>
        <taxon>Actinomycetes</taxon>
        <taxon>Kitasatosporales</taxon>
        <taxon>Streptomycetaceae</taxon>
        <taxon>Streptomyces</taxon>
    </lineage>
</organism>
<reference evidence="2 3" key="1">
    <citation type="submission" date="2018-12" db="EMBL/GenBank/DDBJ databases">
        <authorList>
            <person name="Li K."/>
        </authorList>
    </citation>
    <scope>NUCLEOTIDE SEQUENCE [LARGE SCALE GENOMIC DNA]</scope>
    <source>
        <strain evidence="3">CR22</strain>
    </source>
</reference>
<evidence type="ECO:0000313" key="2">
    <source>
        <dbReference type="EMBL" id="AZP18667.1"/>
    </source>
</evidence>
<dbReference type="EMBL" id="CP034463">
    <property type="protein sequence ID" value="AZP18667.1"/>
    <property type="molecule type" value="Genomic_DNA"/>
</dbReference>
<feature type="chain" id="PRO_5018763038" description="Chaplin" evidence="1">
    <location>
        <begin position="35"/>
        <end position="74"/>
    </location>
</feature>
<name>A0A3Q9C054_9ACTN</name>
<keyword evidence="3" id="KW-1185">Reference proteome</keyword>
<accession>A0A3Q9C054</accession>